<dbReference type="RefSeq" id="XP_022732764.1">
    <property type="nucleotide sequence ID" value="XM_022877029.1"/>
</dbReference>
<dbReference type="OrthoDB" id="1863935at2759"/>
<gene>
    <name evidence="3" type="primary">LOC111286873</name>
</gene>
<dbReference type="Proteomes" id="UP000515121">
    <property type="component" value="Unplaced"/>
</dbReference>
<dbReference type="GeneID" id="111286873"/>
<feature type="domain" description="KIB1-4 beta-propeller" evidence="1">
    <location>
        <begin position="89"/>
        <end position="333"/>
    </location>
</feature>
<dbReference type="PANTHER" id="PTHR40891:SF1">
    <property type="entry name" value="DUF295 DOMAIN-CONTAINING PROTEIN"/>
    <property type="match status" value="1"/>
</dbReference>
<protein>
    <submittedName>
        <fullName evidence="3">Uncharacterized protein LOC111286873</fullName>
    </submittedName>
</protein>
<dbReference type="AlphaFoldDB" id="A0A6P5XX32"/>
<name>A0A6P5XX32_DURZI</name>
<dbReference type="PANTHER" id="PTHR40891">
    <property type="entry name" value="DUF295 DOMAIN-CONTAINING PROTEIN"/>
    <property type="match status" value="1"/>
</dbReference>
<dbReference type="Pfam" id="PF03478">
    <property type="entry name" value="Beta-prop_KIB1-4"/>
    <property type="match status" value="1"/>
</dbReference>
<accession>A0A6P5XX32</accession>
<evidence type="ECO:0000259" key="1">
    <source>
        <dbReference type="Pfam" id="PF03478"/>
    </source>
</evidence>
<evidence type="ECO:0000313" key="2">
    <source>
        <dbReference type="Proteomes" id="UP000515121"/>
    </source>
</evidence>
<dbReference type="KEGG" id="dzi:111286873"/>
<dbReference type="InterPro" id="IPR005174">
    <property type="entry name" value="KIB1-4_b-propeller"/>
</dbReference>
<reference evidence="3" key="1">
    <citation type="submission" date="2025-08" db="UniProtKB">
        <authorList>
            <consortium name="RefSeq"/>
        </authorList>
    </citation>
    <scope>IDENTIFICATION</scope>
    <source>
        <tissue evidence="3">Fruit stalk</tissue>
    </source>
</reference>
<sequence length="366" mass="42120">MSPSRIPSKDCDGESVGDTVGGVAGVEGVPDVPMLHRLIDGENSLGFVNMEATVKVEDERPSYSLLPRISQPYPWLVISHGEFVQRQTFFNISQHRYYTKIIPEMCNKQICCSSFGWLVLLDLVSSDCSLLNLISMETIQLPPFNMKFDTCILTAPPSDPNCHILFFNYIEDEFIFCFPGACEFSKQKLEDNVVISVTTFGGKTYCISSEYCLLTLEFEGSSLRFTKLSVKTESKLFNFTIQRKKYLVEFSGELLLVCKIYSLRLYEWASYFEVFRFDFCEREWVEVKSIGNNAIFLANQCYSSCYSVAEEFDIKRNSIYYTQCEDRNIYVYDLEDQSVTTYLPCPIVSRRKSSHYWCMLPMADNS</sequence>
<organism evidence="2 3">
    <name type="scientific">Durio zibethinus</name>
    <name type="common">Durian</name>
    <dbReference type="NCBI Taxonomy" id="66656"/>
    <lineage>
        <taxon>Eukaryota</taxon>
        <taxon>Viridiplantae</taxon>
        <taxon>Streptophyta</taxon>
        <taxon>Embryophyta</taxon>
        <taxon>Tracheophyta</taxon>
        <taxon>Spermatophyta</taxon>
        <taxon>Magnoliopsida</taxon>
        <taxon>eudicotyledons</taxon>
        <taxon>Gunneridae</taxon>
        <taxon>Pentapetalae</taxon>
        <taxon>rosids</taxon>
        <taxon>malvids</taxon>
        <taxon>Malvales</taxon>
        <taxon>Malvaceae</taxon>
        <taxon>Helicteroideae</taxon>
        <taxon>Durio</taxon>
    </lineage>
</organism>
<evidence type="ECO:0000313" key="3">
    <source>
        <dbReference type="RefSeq" id="XP_022732764.1"/>
    </source>
</evidence>
<proteinExistence type="predicted"/>
<keyword evidence="2" id="KW-1185">Reference proteome</keyword>